<feature type="coiled-coil region" evidence="1">
    <location>
        <begin position="128"/>
        <end position="165"/>
    </location>
</feature>
<dbReference type="CDD" id="cd16655">
    <property type="entry name" value="RING-Ubox_WDSUB1-like"/>
    <property type="match status" value="1"/>
</dbReference>
<feature type="domain" description="U-box" evidence="2">
    <location>
        <begin position="293"/>
        <end position="373"/>
    </location>
</feature>
<proteinExistence type="predicted"/>
<dbReference type="AlphaFoldDB" id="A0A7S3YZP4"/>
<evidence type="ECO:0000259" key="2">
    <source>
        <dbReference type="PROSITE" id="PS51698"/>
    </source>
</evidence>
<dbReference type="SMART" id="SM00504">
    <property type="entry name" value="Ubox"/>
    <property type="match status" value="1"/>
</dbReference>
<dbReference type="Pfam" id="PF04564">
    <property type="entry name" value="U-box"/>
    <property type="match status" value="1"/>
</dbReference>
<organism evidence="3">
    <name type="scientific">Lotharella globosa</name>
    <dbReference type="NCBI Taxonomy" id="91324"/>
    <lineage>
        <taxon>Eukaryota</taxon>
        <taxon>Sar</taxon>
        <taxon>Rhizaria</taxon>
        <taxon>Cercozoa</taxon>
        <taxon>Chlorarachniophyceae</taxon>
        <taxon>Lotharella</taxon>
    </lineage>
</organism>
<dbReference type="PANTHER" id="PTHR46573">
    <property type="entry name" value="WD REPEAT, SAM AND U-BOX DOMAIN-CONTAINING PROTEIN 1"/>
    <property type="match status" value="1"/>
</dbReference>
<dbReference type="Gene3D" id="3.30.40.10">
    <property type="entry name" value="Zinc/RING finger domain, C3HC4 (zinc finger)"/>
    <property type="match status" value="1"/>
</dbReference>
<accession>A0A7S3YZP4</accession>
<feature type="coiled-coil region" evidence="1">
    <location>
        <begin position="252"/>
        <end position="286"/>
    </location>
</feature>
<gene>
    <name evidence="3" type="ORF">LGLO00237_LOCUS18348</name>
</gene>
<dbReference type="SUPFAM" id="SSF57850">
    <property type="entry name" value="RING/U-box"/>
    <property type="match status" value="1"/>
</dbReference>
<evidence type="ECO:0000313" key="3">
    <source>
        <dbReference type="EMBL" id="CAE0666736.1"/>
    </source>
</evidence>
<dbReference type="PANTHER" id="PTHR46573:SF1">
    <property type="entry name" value="WD REPEAT, SAM AND U-BOX DOMAIN-CONTAINING PROTEIN 1"/>
    <property type="match status" value="1"/>
</dbReference>
<dbReference type="InterPro" id="IPR052085">
    <property type="entry name" value="WD-SAM-U-box"/>
</dbReference>
<reference evidence="3" key="1">
    <citation type="submission" date="2021-01" db="EMBL/GenBank/DDBJ databases">
        <authorList>
            <person name="Corre E."/>
            <person name="Pelletier E."/>
            <person name="Niang G."/>
            <person name="Scheremetjew M."/>
            <person name="Finn R."/>
            <person name="Kale V."/>
            <person name="Holt S."/>
            <person name="Cochrane G."/>
            <person name="Meng A."/>
            <person name="Brown T."/>
            <person name="Cohen L."/>
        </authorList>
    </citation>
    <scope>NUCLEOTIDE SEQUENCE</scope>
    <source>
        <strain evidence="3">CCCM811</strain>
    </source>
</reference>
<keyword evidence="1" id="KW-0175">Coiled coil</keyword>
<dbReference type="InterPro" id="IPR013083">
    <property type="entry name" value="Znf_RING/FYVE/PHD"/>
</dbReference>
<protein>
    <recommendedName>
        <fullName evidence="2">U-box domain-containing protein</fullName>
    </recommendedName>
</protein>
<sequence length="380" mass="42991">MVTKLDWGTRLCTTPTPFTMELIPVRFNMDGSYHPSHQPLHPIDSGGSNGSTNGGAAAATAAAMDKGRYMLTKDGSALQHLQQRFGDALAKSAKERSPPCLAPSNRVLPSMNTMDALGHLMALIDTTRNQLRKSVDDMKVDKEKLENERLEIAELLEEAKTIRASLTSGLELAQRTVVMAYQEKRKVREQVDMVLEGLKEKREREEEWFRQQNAEMESKEKEMSLKHDQIRSDKEDLDAASNAFEVKKAAFELQMSEESKALKRKMEVLESKRALLKRENGKKKKKKPQNTAKIPPSYFCPITFECMKDPVITADGYSYERGAIQEWIDKHRGDDFQGIVSPQTGLPLSNSSLVPNIALRNSIEEFFKDRPHMRDHASPR</sequence>
<dbReference type="GO" id="GO:0016567">
    <property type="term" value="P:protein ubiquitination"/>
    <property type="evidence" value="ECO:0007669"/>
    <property type="project" value="InterPro"/>
</dbReference>
<dbReference type="PROSITE" id="PS51698">
    <property type="entry name" value="U_BOX"/>
    <property type="match status" value="1"/>
</dbReference>
<evidence type="ECO:0000256" key="1">
    <source>
        <dbReference type="SAM" id="Coils"/>
    </source>
</evidence>
<dbReference type="EMBL" id="HBIV01025561">
    <property type="protein sequence ID" value="CAE0666736.1"/>
    <property type="molecule type" value="Transcribed_RNA"/>
</dbReference>
<dbReference type="GO" id="GO:0004842">
    <property type="term" value="F:ubiquitin-protein transferase activity"/>
    <property type="evidence" value="ECO:0007669"/>
    <property type="project" value="InterPro"/>
</dbReference>
<name>A0A7S3YZP4_9EUKA</name>
<dbReference type="InterPro" id="IPR003613">
    <property type="entry name" value="Ubox_domain"/>
</dbReference>